<gene>
    <name evidence="2" type="ORF">N0F65_000307</name>
</gene>
<organism evidence="2 3">
    <name type="scientific">Lagenidium giganteum</name>
    <dbReference type="NCBI Taxonomy" id="4803"/>
    <lineage>
        <taxon>Eukaryota</taxon>
        <taxon>Sar</taxon>
        <taxon>Stramenopiles</taxon>
        <taxon>Oomycota</taxon>
        <taxon>Peronosporomycetes</taxon>
        <taxon>Pythiales</taxon>
        <taxon>Pythiaceae</taxon>
    </lineage>
</organism>
<sequence length="126" mass="13725">MLSHIAMASAAQSDSRRRASRRNHYLRDVLLDMCVLDDLTQVPDKYVAPEDLLEPETVSDSEDQPLDDDIVMETDSDDGGDDAGATETAPDTIDATGDDEQVIGEQVVVQPVVTEVDEEGATYVEL</sequence>
<feature type="region of interest" description="Disordered" evidence="1">
    <location>
        <begin position="48"/>
        <end position="98"/>
    </location>
</feature>
<dbReference type="EMBL" id="DAKRPA010000037">
    <property type="protein sequence ID" value="DBA02060.1"/>
    <property type="molecule type" value="Genomic_DNA"/>
</dbReference>
<name>A0AAV2ZBT7_9STRA</name>
<feature type="compositionally biased region" description="Low complexity" evidence="1">
    <location>
        <begin position="83"/>
        <end position="92"/>
    </location>
</feature>
<evidence type="ECO:0000313" key="2">
    <source>
        <dbReference type="EMBL" id="DBA02060.1"/>
    </source>
</evidence>
<feature type="compositionally biased region" description="Acidic residues" evidence="1">
    <location>
        <begin position="51"/>
        <end position="81"/>
    </location>
</feature>
<keyword evidence="3" id="KW-1185">Reference proteome</keyword>
<feature type="compositionally biased region" description="Low complexity" evidence="1">
    <location>
        <begin position="1"/>
        <end position="13"/>
    </location>
</feature>
<proteinExistence type="predicted"/>
<reference evidence="2" key="2">
    <citation type="journal article" date="2023" name="Microbiol Resour">
        <title>Decontamination and Annotation of the Draft Genome Sequence of the Oomycete Lagenidium giganteum ARSEF 373.</title>
        <authorList>
            <person name="Morgan W.R."/>
            <person name="Tartar A."/>
        </authorList>
    </citation>
    <scope>NUCLEOTIDE SEQUENCE</scope>
    <source>
        <strain evidence="2">ARSEF 373</strain>
    </source>
</reference>
<reference evidence="2" key="1">
    <citation type="submission" date="2022-11" db="EMBL/GenBank/DDBJ databases">
        <authorList>
            <person name="Morgan W.R."/>
            <person name="Tartar A."/>
        </authorList>
    </citation>
    <scope>NUCLEOTIDE SEQUENCE</scope>
    <source>
        <strain evidence="2">ARSEF 373</strain>
    </source>
</reference>
<protein>
    <submittedName>
        <fullName evidence="2">Uncharacterized protein</fullName>
    </submittedName>
</protein>
<dbReference type="AlphaFoldDB" id="A0AAV2ZBT7"/>
<feature type="region of interest" description="Disordered" evidence="1">
    <location>
        <begin position="1"/>
        <end position="20"/>
    </location>
</feature>
<dbReference type="Proteomes" id="UP001146120">
    <property type="component" value="Unassembled WGS sequence"/>
</dbReference>
<evidence type="ECO:0000256" key="1">
    <source>
        <dbReference type="SAM" id="MobiDB-lite"/>
    </source>
</evidence>
<evidence type="ECO:0000313" key="3">
    <source>
        <dbReference type="Proteomes" id="UP001146120"/>
    </source>
</evidence>
<comment type="caution">
    <text evidence="2">The sequence shown here is derived from an EMBL/GenBank/DDBJ whole genome shotgun (WGS) entry which is preliminary data.</text>
</comment>
<accession>A0AAV2ZBT7</accession>